<gene>
    <name evidence="2" type="ORF">BcabD6B2_25240</name>
</gene>
<dbReference type="SUPFAM" id="SSF50104">
    <property type="entry name" value="Translation proteins SH3-like domain"/>
    <property type="match status" value="1"/>
</dbReference>
<dbReference type="InterPro" id="IPR015365">
    <property type="entry name" value="Elong-fact-P_C"/>
</dbReference>
<comment type="caution">
    <text evidence="2">The sequence shown here is derived from an EMBL/GenBank/DDBJ whole genome shotgun (WGS) entry which is preliminary data.</text>
</comment>
<dbReference type="GO" id="GO:0003746">
    <property type="term" value="F:translation elongation factor activity"/>
    <property type="evidence" value="ECO:0007669"/>
    <property type="project" value="UniProtKB-KW"/>
</dbReference>
<dbReference type="InterPro" id="IPR008991">
    <property type="entry name" value="Translation_prot_SH3-like_sf"/>
</dbReference>
<reference evidence="2 3" key="1">
    <citation type="submission" date="2021-06" db="EMBL/GenBank/DDBJ databases">
        <title>Genome sequence of Babesia caballi.</title>
        <authorList>
            <person name="Yamagishi J."/>
            <person name="Kidaka T."/>
            <person name="Ochi A."/>
        </authorList>
    </citation>
    <scope>NUCLEOTIDE SEQUENCE [LARGE SCALE GENOMIC DNA]</scope>
    <source>
        <strain evidence="2">USDA-D6B2</strain>
    </source>
</reference>
<dbReference type="InterPro" id="IPR020599">
    <property type="entry name" value="Transl_elong_fac_P/YeiP"/>
</dbReference>
<dbReference type="InterPro" id="IPR013185">
    <property type="entry name" value="Transl_elong_KOW-like"/>
</dbReference>
<dbReference type="GO" id="GO:0043043">
    <property type="term" value="P:peptide biosynthetic process"/>
    <property type="evidence" value="ECO:0007669"/>
    <property type="project" value="InterPro"/>
</dbReference>
<dbReference type="AlphaFoldDB" id="A0AAV4LXA2"/>
<accession>A0AAV4LXA2</accession>
<dbReference type="GO" id="GO:0005737">
    <property type="term" value="C:cytoplasm"/>
    <property type="evidence" value="ECO:0007669"/>
    <property type="project" value="InterPro"/>
</dbReference>
<dbReference type="Gene3D" id="2.40.50.140">
    <property type="entry name" value="Nucleic acid-binding proteins"/>
    <property type="match status" value="1"/>
</dbReference>
<dbReference type="EMBL" id="BPLF01000002">
    <property type="protein sequence ID" value="GIX63089.1"/>
    <property type="molecule type" value="Genomic_DNA"/>
</dbReference>
<keyword evidence="2" id="KW-0251">Elongation factor</keyword>
<evidence type="ECO:0000313" key="2">
    <source>
        <dbReference type="EMBL" id="GIX63089.1"/>
    </source>
</evidence>
<name>A0AAV4LXA2_BABCB</name>
<dbReference type="PANTHER" id="PTHR30053">
    <property type="entry name" value="ELONGATION FACTOR P"/>
    <property type="match status" value="1"/>
</dbReference>
<protein>
    <submittedName>
        <fullName evidence="2">Elongation factor P</fullName>
    </submittedName>
</protein>
<keyword evidence="3" id="KW-1185">Reference proteome</keyword>
<dbReference type="Pfam" id="PF08207">
    <property type="entry name" value="EFP_N"/>
    <property type="match status" value="1"/>
</dbReference>
<sequence length="353" mass="39646">MPVALLSRRLLQGIIMIAVNVFGVAGLRSYVRFPNFDSYVVVIVKVAFIRIALTVEIRQNNVVRDGQGGSAGLRPAHCLAFTKNFEMGWGRMEMQTARMKGMNQAQNYRLNSALNAKYDKDIDPLKMTAHEKRKVKELIMDGEHKKLIEQLLSKVPVDKVLTPVKRTRLVPSKEVSSAHATDNASDALDVEEHIYGSAEERDLEEPTHVNKIRTSYFVLHKGDVHVVLASQHVSQARSRGHYKIKMRNLVNNKEISQSFSDGTKLSVVTPNKLQALKFLKPELEVTLSRWRGQVIGLFVPHQIQYKVKYVNPGNFAATLENGMVVLVPSYVKQGDSIDVNTAKGEFLRRSSIG</sequence>
<dbReference type="SUPFAM" id="SSF50249">
    <property type="entry name" value="Nucleic acid-binding proteins"/>
    <property type="match status" value="1"/>
</dbReference>
<dbReference type="Pfam" id="PF09285">
    <property type="entry name" value="Elong-fact-P_C"/>
    <property type="match status" value="1"/>
</dbReference>
<dbReference type="Proteomes" id="UP001497744">
    <property type="component" value="Unassembled WGS sequence"/>
</dbReference>
<dbReference type="PANTHER" id="PTHR30053:SF14">
    <property type="entry name" value="TRANSLATION ELONGATION FACTOR KOW-LIKE DOMAIN-CONTAINING PROTEIN"/>
    <property type="match status" value="1"/>
</dbReference>
<organism evidence="2 3">
    <name type="scientific">Babesia caballi</name>
    <dbReference type="NCBI Taxonomy" id="5871"/>
    <lineage>
        <taxon>Eukaryota</taxon>
        <taxon>Sar</taxon>
        <taxon>Alveolata</taxon>
        <taxon>Apicomplexa</taxon>
        <taxon>Aconoidasida</taxon>
        <taxon>Piroplasmida</taxon>
        <taxon>Babesiidae</taxon>
        <taxon>Babesia</taxon>
    </lineage>
</organism>
<evidence type="ECO:0000313" key="3">
    <source>
        <dbReference type="Proteomes" id="UP001497744"/>
    </source>
</evidence>
<dbReference type="RefSeq" id="XP_067715158.1">
    <property type="nucleotide sequence ID" value="XM_067859057.1"/>
</dbReference>
<dbReference type="SMART" id="SM00841">
    <property type="entry name" value="Elong-fact-P_C"/>
    <property type="match status" value="1"/>
</dbReference>
<dbReference type="GeneID" id="94194570"/>
<dbReference type="InterPro" id="IPR014722">
    <property type="entry name" value="Rib_uL2_dom2"/>
</dbReference>
<dbReference type="Gene3D" id="2.30.30.30">
    <property type="match status" value="1"/>
</dbReference>
<proteinExistence type="predicted"/>
<dbReference type="InterPro" id="IPR012340">
    <property type="entry name" value="NA-bd_OB-fold"/>
</dbReference>
<keyword evidence="2" id="KW-0648">Protein biosynthesis</keyword>
<evidence type="ECO:0000259" key="1">
    <source>
        <dbReference type="SMART" id="SM00841"/>
    </source>
</evidence>
<feature type="domain" description="Elongation factor P C-terminal" evidence="1">
    <location>
        <begin position="303"/>
        <end position="349"/>
    </location>
</feature>